<feature type="transmembrane region" description="Helical" evidence="2">
    <location>
        <begin position="20"/>
        <end position="42"/>
    </location>
</feature>
<dbReference type="InterPro" id="IPR021454">
    <property type="entry name" value="DUF3105"/>
</dbReference>
<name>A0ABV8TT10_9ACTN</name>
<comment type="caution">
    <text evidence="3">The sequence shown here is derived from an EMBL/GenBank/DDBJ whole genome shotgun (WGS) entry which is preliminary data.</text>
</comment>
<dbReference type="Proteomes" id="UP001595823">
    <property type="component" value="Unassembled WGS sequence"/>
</dbReference>
<proteinExistence type="predicted"/>
<evidence type="ECO:0000256" key="2">
    <source>
        <dbReference type="SAM" id="Phobius"/>
    </source>
</evidence>
<organism evidence="3 4">
    <name type="scientific">Salininema proteolyticum</name>
    <dbReference type="NCBI Taxonomy" id="1607685"/>
    <lineage>
        <taxon>Bacteria</taxon>
        <taxon>Bacillati</taxon>
        <taxon>Actinomycetota</taxon>
        <taxon>Actinomycetes</taxon>
        <taxon>Glycomycetales</taxon>
        <taxon>Glycomycetaceae</taxon>
        <taxon>Salininema</taxon>
    </lineage>
</organism>
<feature type="region of interest" description="Disordered" evidence="1">
    <location>
        <begin position="217"/>
        <end position="259"/>
    </location>
</feature>
<dbReference type="RefSeq" id="WP_380617401.1">
    <property type="nucleotide sequence ID" value="NZ_JBHSDK010000001.1"/>
</dbReference>
<protein>
    <submittedName>
        <fullName evidence="3">DUF3105 domain-containing protein</fullName>
    </submittedName>
</protein>
<dbReference type="EMBL" id="JBHSDK010000001">
    <property type="protein sequence ID" value="MFC4333664.1"/>
    <property type="molecule type" value="Genomic_DNA"/>
</dbReference>
<dbReference type="Pfam" id="PF11303">
    <property type="entry name" value="DUF3105"/>
    <property type="match status" value="1"/>
</dbReference>
<gene>
    <name evidence="3" type="ORF">ACFPET_00425</name>
</gene>
<feature type="compositionally biased region" description="Basic and acidic residues" evidence="1">
    <location>
        <begin position="250"/>
        <end position="259"/>
    </location>
</feature>
<evidence type="ECO:0000256" key="1">
    <source>
        <dbReference type="SAM" id="MobiDB-lite"/>
    </source>
</evidence>
<keyword evidence="2" id="KW-0812">Transmembrane</keyword>
<keyword evidence="2" id="KW-1133">Transmembrane helix</keyword>
<reference evidence="4" key="1">
    <citation type="journal article" date="2019" name="Int. J. Syst. Evol. Microbiol.">
        <title>The Global Catalogue of Microorganisms (GCM) 10K type strain sequencing project: providing services to taxonomists for standard genome sequencing and annotation.</title>
        <authorList>
            <consortium name="The Broad Institute Genomics Platform"/>
            <consortium name="The Broad Institute Genome Sequencing Center for Infectious Disease"/>
            <person name="Wu L."/>
            <person name="Ma J."/>
        </authorList>
    </citation>
    <scope>NUCLEOTIDE SEQUENCE [LARGE SCALE GENOMIC DNA]</scope>
    <source>
        <strain evidence="4">IBRC-M 10908</strain>
    </source>
</reference>
<evidence type="ECO:0000313" key="4">
    <source>
        <dbReference type="Proteomes" id="UP001595823"/>
    </source>
</evidence>
<keyword evidence="4" id="KW-1185">Reference proteome</keyword>
<accession>A0ABV8TT10</accession>
<keyword evidence="2" id="KW-0472">Membrane</keyword>
<evidence type="ECO:0000313" key="3">
    <source>
        <dbReference type="EMBL" id="MFC4333664.1"/>
    </source>
</evidence>
<sequence>MSAKSRNKKVQVEQPKPWGLIITFSVIGVVALGIVGGTLWAVNDSKQPPEGIESFLEDYEYSTELRLALEDGDVEPEDLEHQQVAERTHIEEGAYVDYGTEPPVGGDHYGAWQNCQGRVYDGAVDNRNAVHALEHGAAWIAYDPEQLDQDQVNKLASYVQGRDYSFMSQYPGMDSPISVQAWGLRMPVDSADDERIEQFIDRFSQAKDNTMELNATCSGGVETTVEDPQPEPPAEEDEGGQAAEDEASKEDEAEKEDGQ</sequence>
<feature type="compositionally biased region" description="Acidic residues" evidence="1">
    <location>
        <begin position="224"/>
        <end position="249"/>
    </location>
</feature>